<reference evidence="1 2" key="1">
    <citation type="submission" date="2020-06" db="EMBL/GenBank/DDBJ databases">
        <authorList>
            <person name="Voronona O.L."/>
            <person name="Aksenova E.I."/>
            <person name="Kunda M.S."/>
            <person name="Semenov A.N."/>
            <person name="Ryzhova N."/>
        </authorList>
    </citation>
    <scope>NUCLEOTIDE SEQUENCE [LARGE SCALE GENOMIC DNA]</scope>
    <source>
        <strain evidence="1 2">MPKMM3633</strain>
    </source>
</reference>
<dbReference type="InterPro" id="IPR036622">
    <property type="entry name" value="LigA_sf"/>
</dbReference>
<dbReference type="AlphaFoldDB" id="A0A859CYW5"/>
<keyword evidence="1" id="KW-0560">Oxidoreductase</keyword>
<accession>A0A859CYW5</accession>
<keyword evidence="1" id="KW-0223">Dioxygenase</keyword>
<evidence type="ECO:0000313" key="2">
    <source>
        <dbReference type="Proteomes" id="UP000509371"/>
    </source>
</evidence>
<proteinExistence type="predicted"/>
<protein>
    <submittedName>
        <fullName evidence="1">Extradiol_Dioxygenase_3A_like superfamily protein</fullName>
    </submittedName>
</protein>
<dbReference type="Proteomes" id="UP000509371">
    <property type="component" value="Chromosome"/>
</dbReference>
<name>A0A859CYW5_9GAMM</name>
<dbReference type="EMBL" id="CP054301">
    <property type="protein sequence ID" value="QKK81886.1"/>
    <property type="molecule type" value="Genomic_DNA"/>
</dbReference>
<organism evidence="1 2">
    <name type="scientific">Marinomonas primoryensis</name>
    <dbReference type="NCBI Taxonomy" id="178399"/>
    <lineage>
        <taxon>Bacteria</taxon>
        <taxon>Pseudomonadati</taxon>
        <taxon>Pseudomonadota</taxon>
        <taxon>Gammaproteobacteria</taxon>
        <taxon>Oceanospirillales</taxon>
        <taxon>Oceanospirillaceae</taxon>
        <taxon>Marinomonas</taxon>
    </lineage>
</organism>
<dbReference type="GO" id="GO:0051213">
    <property type="term" value="F:dioxygenase activity"/>
    <property type="evidence" value="ECO:0007669"/>
    <property type="project" value="UniProtKB-KW"/>
</dbReference>
<evidence type="ECO:0000313" key="1">
    <source>
        <dbReference type="EMBL" id="QKK81886.1"/>
    </source>
</evidence>
<dbReference type="RefSeq" id="WP_176336226.1">
    <property type="nucleotide sequence ID" value="NZ_BAAAEF010000032.1"/>
</dbReference>
<gene>
    <name evidence="1" type="ORF">MP3633_3159</name>
</gene>
<dbReference type="Gene3D" id="1.10.700.10">
    <property type="entry name" value="Dioxygenase LigAB, LigA subunit"/>
    <property type="match status" value="1"/>
</dbReference>
<sequence>MKRDVIERVLWSLSVDRFSKVKYKEDPNKFLSRFALDKSDIEKILTFDVKALQEMGVNPMLTMGYWVEMSPDNSMQTYNQKLGSNGVHSASIKG</sequence>
<dbReference type="KEGG" id="mpri:MP3633_3159"/>
<dbReference type="SUPFAM" id="SSF48076">
    <property type="entry name" value="LigA subunit of an aromatic-ring-opening dioxygenase LigAB"/>
    <property type="match status" value="1"/>
</dbReference>